<organism evidence="8 9">
    <name type="scientific">Gloeothece verrucosa (strain PCC 7822)</name>
    <name type="common">Cyanothece sp. (strain PCC 7822)</name>
    <dbReference type="NCBI Taxonomy" id="497965"/>
    <lineage>
        <taxon>Bacteria</taxon>
        <taxon>Bacillati</taxon>
        <taxon>Cyanobacteriota</taxon>
        <taxon>Cyanophyceae</taxon>
        <taxon>Oscillatoriophycideae</taxon>
        <taxon>Chroococcales</taxon>
        <taxon>Aphanothecaceae</taxon>
        <taxon>Gloeothece</taxon>
        <taxon>Gloeothece verrucosa</taxon>
    </lineage>
</organism>
<dbReference type="PROSITE" id="PS50113">
    <property type="entry name" value="PAC"/>
    <property type="match status" value="1"/>
</dbReference>
<proteinExistence type="predicted"/>
<evidence type="ECO:0000256" key="4">
    <source>
        <dbReference type="ARBA" id="ARBA00022679"/>
    </source>
</evidence>
<dbReference type="HOGENOM" id="CLU_1419373_0_0_3"/>
<accession>E0U6U7</accession>
<dbReference type="Pfam" id="PF08447">
    <property type="entry name" value="PAS_3"/>
    <property type="match status" value="1"/>
</dbReference>
<evidence type="ECO:0000259" key="7">
    <source>
        <dbReference type="PROSITE" id="PS50113"/>
    </source>
</evidence>
<dbReference type="SUPFAM" id="SSF55785">
    <property type="entry name" value="PYP-like sensor domain (PAS domain)"/>
    <property type="match status" value="1"/>
</dbReference>
<dbReference type="GO" id="GO:0004673">
    <property type="term" value="F:protein histidine kinase activity"/>
    <property type="evidence" value="ECO:0007669"/>
    <property type="project" value="UniProtKB-EC"/>
</dbReference>
<sequence length="191" mass="22142">MGTFNAEYHESIQYLNLGFNHDRTSNFHYLLLTHSPIGIWYADEQGHCIYFNQKMLTITGISPEEMEKEGWTKSLHPADTKQIYLTWITFIEQCRQGGNPEYKRECRTLQADGSITWYLVQAIANYNQAGEIIGFIGTLTDITEQKNREAFLLEQQTHYHAILNAIPDLEIIDINLDYKRGKATDETQSEE</sequence>
<comment type="catalytic activity">
    <reaction evidence="1">
        <text>ATP + protein L-histidine = ADP + protein N-phospho-L-histidine.</text>
        <dbReference type="EC" id="2.7.13.3"/>
    </reaction>
</comment>
<dbReference type="InterPro" id="IPR035965">
    <property type="entry name" value="PAS-like_dom_sf"/>
</dbReference>
<dbReference type="STRING" id="497965.Cyan7822_4063"/>
<evidence type="ECO:0000256" key="3">
    <source>
        <dbReference type="ARBA" id="ARBA00022553"/>
    </source>
</evidence>
<dbReference type="InterPro" id="IPR001610">
    <property type="entry name" value="PAC"/>
</dbReference>
<dbReference type="KEGG" id="cyj:Cyan7822_4063"/>
<dbReference type="PROSITE" id="PS50112">
    <property type="entry name" value="PAS"/>
    <property type="match status" value="1"/>
</dbReference>
<gene>
    <name evidence="8" type="ordered locus">Cyan7822_4063</name>
</gene>
<dbReference type="PANTHER" id="PTHR43304">
    <property type="entry name" value="PHYTOCHROME-LIKE PROTEIN CPH1"/>
    <property type="match status" value="1"/>
</dbReference>
<keyword evidence="4" id="KW-0808">Transferase</keyword>
<evidence type="ECO:0000259" key="6">
    <source>
        <dbReference type="PROSITE" id="PS50112"/>
    </source>
</evidence>
<evidence type="ECO:0000256" key="1">
    <source>
        <dbReference type="ARBA" id="ARBA00000085"/>
    </source>
</evidence>
<evidence type="ECO:0000256" key="5">
    <source>
        <dbReference type="ARBA" id="ARBA00022777"/>
    </source>
</evidence>
<evidence type="ECO:0000313" key="8">
    <source>
        <dbReference type="EMBL" id="ADN15984.1"/>
    </source>
</evidence>
<dbReference type="NCBIfam" id="TIGR00229">
    <property type="entry name" value="sensory_box"/>
    <property type="match status" value="1"/>
</dbReference>
<reference evidence="9" key="1">
    <citation type="journal article" date="2011" name="MBio">
        <title>Novel metabolic attributes of the genus Cyanothece, comprising a group of unicellular nitrogen-fixing Cyanobacteria.</title>
        <authorList>
            <person name="Bandyopadhyay A."/>
            <person name="Elvitigala T."/>
            <person name="Welsh E."/>
            <person name="Stockel J."/>
            <person name="Liberton M."/>
            <person name="Min H."/>
            <person name="Sherman L.A."/>
            <person name="Pakrasi H.B."/>
        </authorList>
    </citation>
    <scope>NUCLEOTIDE SEQUENCE [LARGE SCALE GENOMIC DNA]</scope>
    <source>
        <strain evidence="9">PCC 7822</strain>
    </source>
</reference>
<dbReference type="InterPro" id="IPR000700">
    <property type="entry name" value="PAS-assoc_C"/>
</dbReference>
<dbReference type="eggNOG" id="COG2202">
    <property type="taxonomic scope" value="Bacteria"/>
</dbReference>
<dbReference type="InterPro" id="IPR052162">
    <property type="entry name" value="Sensor_kinase/Photoreceptor"/>
</dbReference>
<dbReference type="InterPro" id="IPR013655">
    <property type="entry name" value="PAS_fold_3"/>
</dbReference>
<feature type="domain" description="PAC" evidence="7">
    <location>
        <begin position="102"/>
        <end position="154"/>
    </location>
</feature>
<dbReference type="Proteomes" id="UP000008206">
    <property type="component" value="Chromosome"/>
</dbReference>
<dbReference type="EMBL" id="CP002198">
    <property type="protein sequence ID" value="ADN15984.1"/>
    <property type="molecule type" value="Genomic_DNA"/>
</dbReference>
<dbReference type="Gene3D" id="3.30.450.20">
    <property type="entry name" value="PAS domain"/>
    <property type="match status" value="1"/>
</dbReference>
<dbReference type="InterPro" id="IPR000014">
    <property type="entry name" value="PAS"/>
</dbReference>
<dbReference type="CDD" id="cd00130">
    <property type="entry name" value="PAS"/>
    <property type="match status" value="1"/>
</dbReference>
<name>E0U6U7_GLOV7</name>
<evidence type="ECO:0000256" key="2">
    <source>
        <dbReference type="ARBA" id="ARBA00012438"/>
    </source>
</evidence>
<dbReference type="EC" id="2.7.13.3" evidence="2"/>
<dbReference type="SMART" id="SM00091">
    <property type="entry name" value="PAS"/>
    <property type="match status" value="1"/>
</dbReference>
<dbReference type="AlphaFoldDB" id="E0U6U7"/>
<dbReference type="SMART" id="SM00086">
    <property type="entry name" value="PAC"/>
    <property type="match status" value="1"/>
</dbReference>
<keyword evidence="3" id="KW-0597">Phosphoprotein</keyword>
<protein>
    <recommendedName>
        <fullName evidence="2">histidine kinase</fullName>
        <ecNumber evidence="2">2.7.13.3</ecNumber>
    </recommendedName>
</protein>
<dbReference type="RefSeq" id="WP_013324052.1">
    <property type="nucleotide sequence ID" value="NC_014501.1"/>
</dbReference>
<keyword evidence="9" id="KW-1185">Reference proteome</keyword>
<evidence type="ECO:0000313" key="9">
    <source>
        <dbReference type="Proteomes" id="UP000008206"/>
    </source>
</evidence>
<dbReference type="OrthoDB" id="518094at2"/>
<dbReference type="PANTHER" id="PTHR43304:SF1">
    <property type="entry name" value="PAC DOMAIN-CONTAINING PROTEIN"/>
    <property type="match status" value="1"/>
</dbReference>
<keyword evidence="5" id="KW-0418">Kinase</keyword>
<feature type="domain" description="PAS" evidence="6">
    <location>
        <begin position="31"/>
        <end position="98"/>
    </location>
</feature>